<sequence length="190" mass="20825">MNQKTIIGGLLALVILGIGFYAFNDRTAGPGLKTYTSNAYKISFQYPGTYFVSEKDMSGSELRGHHVVMLMEDTAENRSLADGTYSGPPREGPPTINVDIFQNNLDNQSPENWVKNSSISNYKLSPDGLLSSTAVGGEQALRYTWSGLYNGVSYVAAHGDNMFMFSGTSLAPQDPITRDFEDVVRSVQFK</sequence>
<evidence type="ECO:0008006" key="4">
    <source>
        <dbReference type="Google" id="ProtNLM"/>
    </source>
</evidence>
<keyword evidence="1" id="KW-0472">Membrane</keyword>
<organism evidence="2 3">
    <name type="scientific">Candidatus Kaiserbacteria bacterium RIFCSPHIGHO2_01_FULL_49_13</name>
    <dbReference type="NCBI Taxonomy" id="1798477"/>
    <lineage>
        <taxon>Bacteria</taxon>
        <taxon>Candidatus Kaiseribacteriota</taxon>
    </lineage>
</organism>
<keyword evidence="1" id="KW-0812">Transmembrane</keyword>
<protein>
    <recommendedName>
        <fullName evidence="4">PsbP C-terminal domain-containing protein</fullName>
    </recommendedName>
</protein>
<dbReference type="EMBL" id="MFKQ01000031">
    <property type="protein sequence ID" value="OGG47056.1"/>
    <property type="molecule type" value="Genomic_DNA"/>
</dbReference>
<keyword evidence="1" id="KW-1133">Transmembrane helix</keyword>
<proteinExistence type="predicted"/>
<accession>A0A1F6CD25</accession>
<reference evidence="2 3" key="1">
    <citation type="journal article" date="2016" name="Nat. Commun.">
        <title>Thousands of microbial genomes shed light on interconnected biogeochemical processes in an aquifer system.</title>
        <authorList>
            <person name="Anantharaman K."/>
            <person name="Brown C.T."/>
            <person name="Hug L.A."/>
            <person name="Sharon I."/>
            <person name="Castelle C.J."/>
            <person name="Probst A.J."/>
            <person name="Thomas B.C."/>
            <person name="Singh A."/>
            <person name="Wilkins M.J."/>
            <person name="Karaoz U."/>
            <person name="Brodie E.L."/>
            <person name="Williams K.H."/>
            <person name="Hubbard S.S."/>
            <person name="Banfield J.F."/>
        </authorList>
    </citation>
    <scope>NUCLEOTIDE SEQUENCE [LARGE SCALE GENOMIC DNA]</scope>
</reference>
<dbReference type="AlphaFoldDB" id="A0A1F6CD25"/>
<evidence type="ECO:0000313" key="2">
    <source>
        <dbReference type="EMBL" id="OGG47056.1"/>
    </source>
</evidence>
<evidence type="ECO:0000313" key="3">
    <source>
        <dbReference type="Proteomes" id="UP000178344"/>
    </source>
</evidence>
<comment type="caution">
    <text evidence="2">The sequence shown here is derived from an EMBL/GenBank/DDBJ whole genome shotgun (WGS) entry which is preliminary data.</text>
</comment>
<dbReference type="Proteomes" id="UP000178344">
    <property type="component" value="Unassembled WGS sequence"/>
</dbReference>
<gene>
    <name evidence="2" type="ORF">A2671_01540</name>
</gene>
<evidence type="ECO:0000256" key="1">
    <source>
        <dbReference type="SAM" id="Phobius"/>
    </source>
</evidence>
<name>A0A1F6CD25_9BACT</name>
<feature type="transmembrane region" description="Helical" evidence="1">
    <location>
        <begin position="6"/>
        <end position="23"/>
    </location>
</feature>